<keyword evidence="1" id="KW-1133">Transmembrane helix</keyword>
<protein>
    <submittedName>
        <fullName evidence="2">Uncharacterized protein</fullName>
    </submittedName>
</protein>
<feature type="transmembrane region" description="Helical" evidence="1">
    <location>
        <begin position="177"/>
        <end position="195"/>
    </location>
</feature>
<keyword evidence="1" id="KW-0472">Membrane</keyword>
<organism evidence="2 3">
    <name type="scientific">Scheffersomyces spartinae</name>
    <dbReference type="NCBI Taxonomy" id="45513"/>
    <lineage>
        <taxon>Eukaryota</taxon>
        <taxon>Fungi</taxon>
        <taxon>Dikarya</taxon>
        <taxon>Ascomycota</taxon>
        <taxon>Saccharomycotina</taxon>
        <taxon>Pichiomycetes</taxon>
        <taxon>Debaryomycetaceae</taxon>
        <taxon>Scheffersomyces</taxon>
    </lineage>
</organism>
<comment type="caution">
    <text evidence="2">The sequence shown here is derived from an EMBL/GenBank/DDBJ whole genome shotgun (WGS) entry which is preliminary data.</text>
</comment>
<evidence type="ECO:0000313" key="3">
    <source>
        <dbReference type="Proteomes" id="UP000790833"/>
    </source>
</evidence>
<dbReference type="EMBL" id="JAHMUF010000012">
    <property type="protein sequence ID" value="KAG7193391.1"/>
    <property type="molecule type" value="Genomic_DNA"/>
</dbReference>
<gene>
    <name evidence="2" type="ORF">KQ657_000809</name>
</gene>
<keyword evidence="3" id="KW-1185">Reference proteome</keyword>
<keyword evidence="1" id="KW-0812">Transmembrane</keyword>
<dbReference type="GeneID" id="66114183"/>
<reference evidence="2" key="1">
    <citation type="submission" date="2021-03" db="EMBL/GenBank/DDBJ databases">
        <authorList>
            <person name="Palmer J.M."/>
        </authorList>
    </citation>
    <scope>NUCLEOTIDE SEQUENCE</scope>
    <source>
        <strain evidence="2">ARV_011</strain>
    </source>
</reference>
<accession>A0A9P7V8L3</accession>
<dbReference type="Proteomes" id="UP000790833">
    <property type="component" value="Unassembled WGS sequence"/>
</dbReference>
<sequence>MRCIRLLGNFSRSPLNYETLTSRMSKHTSNSPADLIDCIRACRSLQLVHRSELSLQNSSCGFLNLKLVQSRRSIEDKLYHFLNENFQEGLLKSDQNVVSSYLLTDPKPQDVSQIYHLCVSAFSNNLKNTAAQGLILRCGLSRLLQLEDYENAIKLVDDTIGSPEYITNRQIKLKRTLALWLGTWPIACGILSAMALDGYMLLTSMAMYSTMASATGWAFARTNTFDGLSRVTWRPYVNMWHKWIHQPQLVYFNRIVVHFEELHEINIRNFHNLKIRQHFSNMLLIKLDEDVILELPEDSKDVLDSTLLLLRNQLQKRKMVLKDPEEELMALEYWLTHGEKFTWDEPEQDPAEIIALNFKKLH</sequence>
<evidence type="ECO:0000256" key="1">
    <source>
        <dbReference type="SAM" id="Phobius"/>
    </source>
</evidence>
<dbReference type="RefSeq" id="XP_043048939.1">
    <property type="nucleotide sequence ID" value="XM_043191632.1"/>
</dbReference>
<proteinExistence type="predicted"/>
<name>A0A9P7V8L3_9ASCO</name>
<dbReference type="AlphaFoldDB" id="A0A9P7V8L3"/>
<evidence type="ECO:0000313" key="2">
    <source>
        <dbReference type="EMBL" id="KAG7193391.1"/>
    </source>
</evidence>
<dbReference type="OrthoDB" id="4096984at2759"/>